<feature type="compositionally biased region" description="Basic and acidic residues" evidence="1">
    <location>
        <begin position="342"/>
        <end position="352"/>
    </location>
</feature>
<evidence type="ECO:0000313" key="4">
    <source>
        <dbReference type="Proteomes" id="UP000008810"/>
    </source>
</evidence>
<feature type="compositionally biased region" description="Basic and acidic residues" evidence="1">
    <location>
        <begin position="510"/>
        <end position="522"/>
    </location>
</feature>
<evidence type="ECO:0000313" key="2">
    <source>
        <dbReference type="EMBL" id="KQJ89528.1"/>
    </source>
</evidence>
<dbReference type="HOGENOM" id="CLU_013556_0_0_1"/>
<dbReference type="OrthoDB" id="1908091at2759"/>
<reference evidence="3" key="3">
    <citation type="submission" date="2018-08" db="UniProtKB">
        <authorList>
            <consortium name="EnsemblPlants"/>
        </authorList>
    </citation>
    <scope>IDENTIFICATION</scope>
    <source>
        <strain evidence="3">cv. Bd21</strain>
    </source>
</reference>
<sequence length="788" mass="86975">MASDTNDLVLLRIRRLVRCSIRLGYRSACDHPGMLLSGVLLLFLYELCPPSVFAFLVSSSPVFALTALLLGVLLSYGESSVPCWDGGDVLEDHRILSLRSSISLAECSASAEVENVPFEVRLEERIENGKYNGDLNVREGSTDDRGCDPPCEEKMITHIAADDAVLHEEEAYVEEERTPNGKLHGTTCAEKYVSFVPDDTVLGAESCSKYPKSNATMESEERAEEIGEKAELQELDRSYIGTGNNGVHSQYQMGELMRACWQPVMRQDTPCYDSESDLSDDSSSPDASMTDIIPLLEELHPLIDLGTGHPSLAYKNNSHSSSDDDEEEEGVSSENSDEEGEEWQKDDGNDWKDVTGLNSLDMEENSKLENVMELRRTKNILKFELDKKLMDLQAADATRMLKDASSFHVQVPSISTSRQKTFDPSKDSEEMIELPQIPGSAPSLLPRRNLFDLQFDRTMDRRNRFEETWTPRSRFGSAAQNWKRRNSYGQQSSTYLQHHTSVTMENGEISGKHSCDDGHSDNDAEQEGNTGKLFGSLEAHLGEEMKILSAAISDVGVLGEVNHGTDEGSENASVRDNTSSLAGANDNSEPCVVEASSMSEVNSLFKCRMEEVLARSVSEPSVGQPLEVKPEGGLSVSLSSDSWMHASEASSVEVLNFQFARFDEEAATFAASALNNHPDESIRGRSSEALNGHRSGVPVELDGCCRVLLTEGDQKIADMSEERNELLNAGLLEEMNSPFEQLKEDGRSDMSMPRDCELEVDPVELNTGLLVIDADTDGDASEQRFRTN</sequence>
<dbReference type="OMA" id="CNNGVHY"/>
<dbReference type="PANTHER" id="PTHR33870">
    <property type="entry name" value="CARDIOMYOPATHY-ASSOCIATED PROTEIN"/>
    <property type="match status" value="1"/>
</dbReference>
<dbReference type="RefSeq" id="XP_014758865.1">
    <property type="nucleotide sequence ID" value="XM_014903379.2"/>
</dbReference>
<keyword evidence="4" id="KW-1185">Reference proteome</keyword>
<dbReference type="AlphaFoldDB" id="I1INQ6"/>
<dbReference type="Gramene" id="KQJ89528">
    <property type="protein sequence ID" value="KQJ89528"/>
    <property type="gene ID" value="BRADI_4g26250v3"/>
</dbReference>
<evidence type="ECO:0000313" key="3">
    <source>
        <dbReference type="EnsemblPlants" id="KQJ89528"/>
    </source>
</evidence>
<reference evidence="2 3" key="1">
    <citation type="journal article" date="2010" name="Nature">
        <title>Genome sequencing and analysis of the model grass Brachypodium distachyon.</title>
        <authorList>
            <consortium name="International Brachypodium Initiative"/>
        </authorList>
    </citation>
    <scope>NUCLEOTIDE SEQUENCE [LARGE SCALE GENOMIC DNA]</scope>
    <source>
        <strain evidence="2">Bd21</strain>
        <strain evidence="3">cv. Bd21</strain>
    </source>
</reference>
<name>I1INQ6_BRADI</name>
<dbReference type="eggNOG" id="ENOG502QTXB">
    <property type="taxonomic scope" value="Eukaryota"/>
</dbReference>
<dbReference type="STRING" id="15368.I1INQ6"/>
<dbReference type="EnsemblPlants" id="KQJ89528">
    <property type="protein sequence ID" value="KQJ89528"/>
    <property type="gene ID" value="BRADI_4g26250v3"/>
</dbReference>
<feature type="region of interest" description="Disordered" evidence="1">
    <location>
        <begin position="310"/>
        <end position="352"/>
    </location>
</feature>
<feature type="compositionally biased region" description="Acidic residues" evidence="1">
    <location>
        <begin position="323"/>
        <end position="341"/>
    </location>
</feature>
<protein>
    <submittedName>
        <fullName evidence="2 3">Uncharacterized protein</fullName>
    </submittedName>
</protein>
<feature type="region of interest" description="Disordered" evidence="1">
    <location>
        <begin position="562"/>
        <end position="588"/>
    </location>
</feature>
<accession>I1INQ6</accession>
<organism evidence="3">
    <name type="scientific">Brachypodium distachyon</name>
    <name type="common">Purple false brome</name>
    <name type="synonym">Trachynia distachya</name>
    <dbReference type="NCBI Taxonomy" id="15368"/>
    <lineage>
        <taxon>Eukaryota</taxon>
        <taxon>Viridiplantae</taxon>
        <taxon>Streptophyta</taxon>
        <taxon>Embryophyta</taxon>
        <taxon>Tracheophyta</taxon>
        <taxon>Spermatophyta</taxon>
        <taxon>Magnoliopsida</taxon>
        <taxon>Liliopsida</taxon>
        <taxon>Poales</taxon>
        <taxon>Poaceae</taxon>
        <taxon>BOP clade</taxon>
        <taxon>Pooideae</taxon>
        <taxon>Stipodae</taxon>
        <taxon>Brachypodieae</taxon>
        <taxon>Brachypodium</taxon>
    </lineage>
</organism>
<dbReference type="PANTHER" id="PTHR33870:SF7">
    <property type="entry name" value="OS12G0127650 PROTEIN"/>
    <property type="match status" value="1"/>
</dbReference>
<dbReference type="GeneID" id="100832179"/>
<evidence type="ECO:0000256" key="1">
    <source>
        <dbReference type="SAM" id="MobiDB-lite"/>
    </source>
</evidence>
<dbReference type="EMBL" id="CM000883">
    <property type="protein sequence ID" value="KQJ89528.1"/>
    <property type="molecule type" value="Genomic_DNA"/>
</dbReference>
<feature type="region of interest" description="Disordered" evidence="1">
    <location>
        <begin position="507"/>
        <end position="530"/>
    </location>
</feature>
<feature type="compositionally biased region" description="Polar residues" evidence="1">
    <location>
        <begin position="570"/>
        <end position="588"/>
    </location>
</feature>
<dbReference type="KEGG" id="bdi:100832179"/>
<proteinExistence type="predicted"/>
<dbReference type="Proteomes" id="UP000008810">
    <property type="component" value="Chromosome 4"/>
</dbReference>
<gene>
    <name evidence="3" type="primary">LOC100832179</name>
    <name evidence="2" type="ORF">BRADI_4g26250v3</name>
</gene>
<reference evidence="2" key="2">
    <citation type="submission" date="2017-06" db="EMBL/GenBank/DDBJ databases">
        <title>WGS assembly of Brachypodium distachyon.</title>
        <authorList>
            <consortium name="The International Brachypodium Initiative"/>
            <person name="Lucas S."/>
            <person name="Harmon-Smith M."/>
            <person name="Lail K."/>
            <person name="Tice H."/>
            <person name="Grimwood J."/>
            <person name="Bruce D."/>
            <person name="Barry K."/>
            <person name="Shu S."/>
            <person name="Lindquist E."/>
            <person name="Wang M."/>
            <person name="Pitluck S."/>
            <person name="Vogel J.P."/>
            <person name="Garvin D.F."/>
            <person name="Mockler T.C."/>
            <person name="Schmutz J."/>
            <person name="Rokhsar D."/>
            <person name="Bevan M.W."/>
        </authorList>
    </citation>
    <scope>NUCLEOTIDE SEQUENCE</scope>
    <source>
        <strain evidence="2">Bd21</strain>
    </source>
</reference>